<proteinExistence type="predicted"/>
<organism evidence="2 3">
    <name type="scientific">Crocosphaera watsonii WH 0003</name>
    <dbReference type="NCBI Taxonomy" id="423471"/>
    <lineage>
        <taxon>Bacteria</taxon>
        <taxon>Bacillati</taxon>
        <taxon>Cyanobacteriota</taxon>
        <taxon>Cyanophyceae</taxon>
        <taxon>Oscillatoriophycideae</taxon>
        <taxon>Chroococcales</taxon>
        <taxon>Aphanothecaceae</taxon>
        <taxon>Crocosphaera</taxon>
    </lineage>
</organism>
<dbReference type="Proteomes" id="UP000003477">
    <property type="component" value="Unassembled WGS sequence"/>
</dbReference>
<dbReference type="RefSeq" id="WP_007305090.1">
    <property type="nucleotide sequence ID" value="NZ_AESD01000320.1"/>
</dbReference>
<dbReference type="EMBL" id="AESD01000320">
    <property type="protein sequence ID" value="EHJ13258.1"/>
    <property type="molecule type" value="Genomic_DNA"/>
</dbReference>
<evidence type="ECO:0008006" key="4">
    <source>
        <dbReference type="Google" id="ProtNLM"/>
    </source>
</evidence>
<evidence type="ECO:0000313" key="3">
    <source>
        <dbReference type="Proteomes" id="UP000003477"/>
    </source>
</evidence>
<evidence type="ECO:0000256" key="1">
    <source>
        <dbReference type="SAM" id="SignalP"/>
    </source>
</evidence>
<sequence length="301" mass="31361">MINLLKNSKALLTVATVASVVTTASTAQALTLKVEVESLAPDGGVALTPVWVGFHDGSFDVYNGGQASPEGLERIAEDGNPMVISADFLANRTYVQGGVSGVFASSQMGTRVDGAVGGAPITAGTMAMSTFEVTPDVSNLYFSYTSMILPSNDYFLANGDPLAHSLSTLFSGADTSISFEIGLPGSFRDAGTEVNDFNTSAGNGLFPGLPGGQTGPNQGADENGVITSVTDSFANFQNRPTDFDTDFANLNFNNQTLYPNGIARVTITVESVPESSTTVGLMAIAGLFVFGSLRRRNNDFS</sequence>
<keyword evidence="1" id="KW-0732">Signal</keyword>
<dbReference type="GeneID" id="88765795"/>
<dbReference type="NCBIfam" id="NF038123">
    <property type="entry name" value="NF038123_dom"/>
    <property type="match status" value="1"/>
</dbReference>
<reference evidence="2 3" key="1">
    <citation type="journal article" date="2011" name="Front. Microbiol.">
        <title>Two Strains of Crocosphaera watsonii with Highly Conserved Genomes are Distinguished by Strain-Specific Features.</title>
        <authorList>
            <person name="Bench S.R."/>
            <person name="Ilikchyan I.N."/>
            <person name="Tripp H.J."/>
            <person name="Zehr J.P."/>
        </authorList>
    </citation>
    <scope>NUCLEOTIDE SEQUENCE [LARGE SCALE GENOMIC DNA]</scope>
    <source>
        <strain evidence="2 3">WH 0003</strain>
    </source>
</reference>
<dbReference type="InterPro" id="IPR038678">
    <property type="entry name" value="Spondin_N_sf"/>
</dbReference>
<dbReference type="PATRIC" id="fig|423471.3.peg.1942"/>
<feature type="signal peptide" evidence="1">
    <location>
        <begin position="1"/>
        <end position="29"/>
    </location>
</feature>
<dbReference type="NCBIfam" id="TIGR02595">
    <property type="entry name" value="PEP_CTERM"/>
    <property type="match status" value="1"/>
</dbReference>
<name>G5J3J5_CROWT</name>
<dbReference type="AlphaFoldDB" id="G5J3J5"/>
<protein>
    <recommendedName>
        <fullName evidence="4">PEP-CTERM protein-sorting domain-containing protein</fullName>
    </recommendedName>
</protein>
<comment type="caution">
    <text evidence="2">The sequence shown here is derived from an EMBL/GenBank/DDBJ whole genome shotgun (WGS) entry which is preliminary data.</text>
</comment>
<dbReference type="InterPro" id="IPR013424">
    <property type="entry name" value="Ice-binding_C"/>
</dbReference>
<gene>
    <name evidence="2" type="ORF">CWATWH0003_2071</name>
</gene>
<evidence type="ECO:0000313" key="2">
    <source>
        <dbReference type="EMBL" id="EHJ13258.1"/>
    </source>
</evidence>
<dbReference type="Gene3D" id="2.60.40.2130">
    <property type="entry name" value="F-spondin domain"/>
    <property type="match status" value="1"/>
</dbReference>
<feature type="chain" id="PRO_5003479140" description="PEP-CTERM protein-sorting domain-containing protein" evidence="1">
    <location>
        <begin position="30"/>
        <end position="301"/>
    </location>
</feature>
<dbReference type="InterPro" id="IPR009465">
    <property type="entry name" value="Spondin_N"/>
</dbReference>
<accession>G5J3J5</accession>